<evidence type="ECO:0000313" key="2">
    <source>
        <dbReference type="Proteomes" id="UP001595616"/>
    </source>
</evidence>
<proteinExistence type="predicted"/>
<comment type="caution">
    <text evidence="1">The sequence shown here is derived from an EMBL/GenBank/DDBJ whole genome shotgun (WGS) entry which is preliminary data.</text>
</comment>
<dbReference type="Proteomes" id="UP001595616">
    <property type="component" value="Unassembled WGS sequence"/>
</dbReference>
<accession>A0ABV7YZJ7</accession>
<dbReference type="RefSeq" id="WP_379839627.1">
    <property type="nucleotide sequence ID" value="NZ_JBHRYQ010000001.1"/>
</dbReference>
<name>A0ABV7YZJ7_9BACT</name>
<dbReference type="EMBL" id="JBHRYQ010000001">
    <property type="protein sequence ID" value="MFC3812733.1"/>
    <property type="molecule type" value="Genomic_DNA"/>
</dbReference>
<reference evidence="2" key="1">
    <citation type="journal article" date="2019" name="Int. J. Syst. Evol. Microbiol.">
        <title>The Global Catalogue of Microorganisms (GCM) 10K type strain sequencing project: providing services to taxonomists for standard genome sequencing and annotation.</title>
        <authorList>
            <consortium name="The Broad Institute Genomics Platform"/>
            <consortium name="The Broad Institute Genome Sequencing Center for Infectious Disease"/>
            <person name="Wu L."/>
            <person name="Ma J."/>
        </authorList>
    </citation>
    <scope>NUCLEOTIDE SEQUENCE [LARGE SCALE GENOMIC DNA]</scope>
    <source>
        <strain evidence="2">CECT 7956</strain>
    </source>
</reference>
<keyword evidence="2" id="KW-1185">Reference proteome</keyword>
<evidence type="ECO:0008006" key="3">
    <source>
        <dbReference type="Google" id="ProtNLM"/>
    </source>
</evidence>
<organism evidence="1 2">
    <name type="scientific">Lacihabitans lacunae</name>
    <dbReference type="NCBI Taxonomy" id="1028214"/>
    <lineage>
        <taxon>Bacteria</taxon>
        <taxon>Pseudomonadati</taxon>
        <taxon>Bacteroidota</taxon>
        <taxon>Cytophagia</taxon>
        <taxon>Cytophagales</taxon>
        <taxon>Leadbetterellaceae</taxon>
        <taxon>Lacihabitans</taxon>
    </lineage>
</organism>
<protein>
    <recommendedName>
        <fullName evidence="3">Anti-sigma factor</fullName>
    </recommendedName>
</protein>
<evidence type="ECO:0000313" key="1">
    <source>
        <dbReference type="EMBL" id="MFC3812733.1"/>
    </source>
</evidence>
<gene>
    <name evidence="1" type="ORF">ACFOOI_18870</name>
</gene>
<sequence>MEEKDLDILDLYLRGELSPEDALLVEVRLANEPELNAIYEKMQLLAMAAKKQESRLKIKAVHQQKMQEWKEVGVSDKKNFSILKWTSFAAAACLVGILYLGNADFDMPSPVELQERSAKAENNSESVYVEFMKANELLNNKQYAAAAELFGKVSSDENYMPYYREMSRWYQVVAVSNVDERKAKEFLEAIEQTPNTKYEIPALEKMKMKIRLAF</sequence>